<dbReference type="Proteomes" id="UP001066276">
    <property type="component" value="Chromosome 4_2"/>
</dbReference>
<name>A0AAV7SMT5_PLEWA</name>
<evidence type="ECO:0000256" key="1">
    <source>
        <dbReference type="SAM" id="Phobius"/>
    </source>
</evidence>
<keyword evidence="1" id="KW-0812">Transmembrane</keyword>
<feature type="transmembrane region" description="Helical" evidence="1">
    <location>
        <begin position="149"/>
        <end position="169"/>
    </location>
</feature>
<comment type="caution">
    <text evidence="2">The sequence shown here is derived from an EMBL/GenBank/DDBJ whole genome shotgun (WGS) entry which is preliminary data.</text>
</comment>
<reference evidence="2" key="1">
    <citation type="journal article" date="2022" name="bioRxiv">
        <title>Sequencing and chromosome-scale assembly of the giantPleurodeles waltlgenome.</title>
        <authorList>
            <person name="Brown T."/>
            <person name="Elewa A."/>
            <person name="Iarovenko S."/>
            <person name="Subramanian E."/>
            <person name="Araus A.J."/>
            <person name="Petzold A."/>
            <person name="Susuki M."/>
            <person name="Suzuki K.-i.T."/>
            <person name="Hayashi T."/>
            <person name="Toyoda A."/>
            <person name="Oliveira C."/>
            <person name="Osipova E."/>
            <person name="Leigh N.D."/>
            <person name="Simon A."/>
            <person name="Yun M.H."/>
        </authorList>
    </citation>
    <scope>NUCLEOTIDE SEQUENCE</scope>
    <source>
        <strain evidence="2">20211129_DDA</strain>
        <tissue evidence="2">Liver</tissue>
    </source>
</reference>
<keyword evidence="1" id="KW-1133">Transmembrane helix</keyword>
<evidence type="ECO:0000313" key="3">
    <source>
        <dbReference type="Proteomes" id="UP001066276"/>
    </source>
</evidence>
<dbReference type="EMBL" id="JANPWB010000008">
    <property type="protein sequence ID" value="KAJ1165424.1"/>
    <property type="molecule type" value="Genomic_DNA"/>
</dbReference>
<accession>A0AAV7SMT5</accession>
<organism evidence="2 3">
    <name type="scientific">Pleurodeles waltl</name>
    <name type="common">Iberian ribbed newt</name>
    <dbReference type="NCBI Taxonomy" id="8319"/>
    <lineage>
        <taxon>Eukaryota</taxon>
        <taxon>Metazoa</taxon>
        <taxon>Chordata</taxon>
        <taxon>Craniata</taxon>
        <taxon>Vertebrata</taxon>
        <taxon>Euteleostomi</taxon>
        <taxon>Amphibia</taxon>
        <taxon>Batrachia</taxon>
        <taxon>Caudata</taxon>
        <taxon>Salamandroidea</taxon>
        <taxon>Salamandridae</taxon>
        <taxon>Pleurodelinae</taxon>
        <taxon>Pleurodeles</taxon>
    </lineage>
</organism>
<evidence type="ECO:0000313" key="2">
    <source>
        <dbReference type="EMBL" id="KAJ1165424.1"/>
    </source>
</evidence>
<proteinExistence type="predicted"/>
<keyword evidence="3" id="KW-1185">Reference proteome</keyword>
<keyword evidence="1" id="KW-0472">Membrane</keyword>
<sequence length="216" mass="24129">MSHITRPKVDIPHPLPAFRWCFMGPTTSVGDGVDPNAEDKLDTILATIGSTRDALESKVDSLVVGLSLFRADHCKMSDQILKVETTVSEVEPVMKRNSTSITALSNHVKALETRNEDQEGFLMTEDGFPRRCFQEDRKKKRNEKIGTQISGFPAAAIVSSSLLLVGFLMTEDGFPRRCFQEDRKNKRNEKIGEMKQAKLFLNQTVSPPLAHPKVAE</sequence>
<protein>
    <submittedName>
        <fullName evidence="2">Uncharacterized protein</fullName>
    </submittedName>
</protein>
<gene>
    <name evidence="2" type="ORF">NDU88_005852</name>
</gene>
<dbReference type="AlphaFoldDB" id="A0AAV7SMT5"/>